<dbReference type="OrthoDB" id="2680214at2"/>
<dbReference type="Proteomes" id="UP000027980">
    <property type="component" value="Chromosome"/>
</dbReference>
<dbReference type="HOGENOM" id="CLU_104655_1_0_9"/>
<dbReference type="RefSeq" id="WP_038558976.1">
    <property type="nucleotide sequence ID" value="NZ_CP008876.1"/>
</dbReference>
<reference evidence="1 2" key="1">
    <citation type="submission" date="2014-07" db="EMBL/GenBank/DDBJ databases">
        <title>Complete genome sequence of a moderately halophilic bacterium Terribacillus aidingensis MP602, isolated from Cryptomeria fortunei in Tianmu mountain in China.</title>
        <authorList>
            <person name="Wang Y."/>
            <person name="Lu P."/>
            <person name="Zhang L."/>
        </authorList>
    </citation>
    <scope>NUCLEOTIDE SEQUENCE [LARGE SCALE GENOMIC DNA]</scope>
    <source>
        <strain evidence="1 2">MP602</strain>
    </source>
</reference>
<dbReference type="EMBL" id="CP008876">
    <property type="protein sequence ID" value="AIF65919.1"/>
    <property type="molecule type" value="Genomic_DNA"/>
</dbReference>
<dbReference type="AlphaFoldDB" id="A0A075LHL0"/>
<protein>
    <submittedName>
        <fullName evidence="1">Uncharacterized protein</fullName>
    </submittedName>
</protein>
<organism evidence="1 2">
    <name type="scientific">Terribacillus saccharophilus</name>
    <dbReference type="NCBI Taxonomy" id="361277"/>
    <lineage>
        <taxon>Bacteria</taxon>
        <taxon>Bacillati</taxon>
        <taxon>Bacillota</taxon>
        <taxon>Bacilli</taxon>
        <taxon>Bacillales</taxon>
        <taxon>Bacillaceae</taxon>
        <taxon>Terribacillus</taxon>
    </lineage>
</organism>
<accession>A0A075LHL0</accession>
<proteinExistence type="predicted"/>
<dbReference type="KEGG" id="tap:GZ22_04245"/>
<gene>
    <name evidence="1" type="ORF">GZ22_04245</name>
</gene>
<dbReference type="GeneID" id="34221792"/>
<sequence length="181" mass="20569">MKPFSIKIESQYWLSDEKEDLCSHGEIHLEIGGAKITSAGVKEEWGISESALALLRTLDADYISNPDCEEGLILHGCGAMLMSGCPISIHWSVQHKEGAVFLSDFVKFTSTDLTEGKIEYPDLSVSVKKALYEQEILQFAKQAKALFESSKAKEIEDEYDQDMYTDFWKEYDHFLQKYSAY</sequence>
<name>A0A075LHL0_9BACI</name>
<evidence type="ECO:0000313" key="2">
    <source>
        <dbReference type="Proteomes" id="UP000027980"/>
    </source>
</evidence>
<evidence type="ECO:0000313" key="1">
    <source>
        <dbReference type="EMBL" id="AIF65919.1"/>
    </source>
</evidence>